<dbReference type="InterPro" id="IPR005102">
    <property type="entry name" value="Carbo-bd_X2"/>
</dbReference>
<evidence type="ECO:0000256" key="4">
    <source>
        <dbReference type="ARBA" id="ARBA00022729"/>
    </source>
</evidence>
<keyword evidence="4 11" id="KW-0732">Signal</keyword>
<comment type="catalytic activity">
    <reaction evidence="1">
        <text>Endohydrolysis of (1-&gt;4)-beta-D-glucosidic linkages in cellulose, lichenin and cereal beta-D-glucans.</text>
        <dbReference type="EC" id="3.2.1.4"/>
    </reaction>
</comment>
<dbReference type="Pfam" id="PF03442">
    <property type="entry name" value="CBM_X2"/>
    <property type="match status" value="1"/>
</dbReference>
<comment type="similarity">
    <text evidence="2">Belongs to the glycosyl hydrolase 5 (cellulase A) family.</text>
</comment>
<evidence type="ECO:0000256" key="6">
    <source>
        <dbReference type="ARBA" id="ARBA00023001"/>
    </source>
</evidence>
<evidence type="ECO:0000256" key="10">
    <source>
        <dbReference type="SAM" id="MobiDB-lite"/>
    </source>
</evidence>
<protein>
    <recommendedName>
        <fullName evidence="3">cellulase</fullName>
        <ecNumber evidence="3">3.2.1.4</ecNumber>
    </recommendedName>
</protein>
<feature type="region of interest" description="Disordered" evidence="10">
    <location>
        <begin position="146"/>
        <end position="175"/>
    </location>
</feature>
<dbReference type="Pfam" id="PF00553">
    <property type="entry name" value="CBM_2"/>
    <property type="match status" value="1"/>
</dbReference>
<dbReference type="InterPro" id="IPR040946">
    <property type="entry name" value="CBM46"/>
</dbReference>
<dbReference type="PANTHER" id="PTHR31297:SF41">
    <property type="entry name" value="ENDOGLUCANASE, PUTATIVE (AFU_ORTHOLOGUE AFUA_5G01830)-RELATED"/>
    <property type="match status" value="1"/>
</dbReference>
<evidence type="ECO:0000256" key="5">
    <source>
        <dbReference type="ARBA" id="ARBA00022801"/>
    </source>
</evidence>
<keyword evidence="9" id="KW-0624">Polysaccharide degradation</keyword>
<keyword evidence="14" id="KW-1185">Reference proteome</keyword>
<reference evidence="13 14" key="2">
    <citation type="submission" date="2020-03" db="EMBL/GenBank/DDBJ databases">
        <authorList>
            <person name="Ichikawa N."/>
            <person name="Kimura A."/>
            <person name="Kitahashi Y."/>
            <person name="Uohara A."/>
        </authorList>
    </citation>
    <scope>NUCLEOTIDE SEQUENCE [LARGE SCALE GENOMIC DNA]</scope>
    <source>
        <strain evidence="13 14">NBRC 108639</strain>
    </source>
</reference>
<dbReference type="EC" id="3.2.1.4" evidence="3"/>
<name>A0A6V8KCI1_9ACTN</name>
<dbReference type="SUPFAM" id="SSF49384">
    <property type="entry name" value="Carbohydrate-binding domain"/>
    <property type="match status" value="1"/>
</dbReference>
<dbReference type="GO" id="GO:0009986">
    <property type="term" value="C:cell surface"/>
    <property type="evidence" value="ECO:0007669"/>
    <property type="project" value="TreeGrafter"/>
</dbReference>
<comment type="caution">
    <text evidence="13">The sequence shown here is derived from an EMBL/GenBank/DDBJ whole genome shotgun (WGS) entry which is preliminary data.</text>
</comment>
<evidence type="ECO:0000256" key="9">
    <source>
        <dbReference type="ARBA" id="ARBA00023326"/>
    </source>
</evidence>
<dbReference type="GO" id="GO:0030245">
    <property type="term" value="P:cellulose catabolic process"/>
    <property type="evidence" value="ECO:0007669"/>
    <property type="project" value="UniProtKB-KW"/>
</dbReference>
<evidence type="ECO:0000256" key="1">
    <source>
        <dbReference type="ARBA" id="ARBA00000966"/>
    </source>
</evidence>
<dbReference type="Pfam" id="PF00150">
    <property type="entry name" value="Cellulase"/>
    <property type="match status" value="1"/>
</dbReference>
<dbReference type="InterPro" id="IPR008965">
    <property type="entry name" value="CBM2/CBM3_carb-bd_dom_sf"/>
</dbReference>
<gene>
    <name evidence="13" type="ORF">Phou_056640</name>
</gene>
<organism evidence="13 14">
    <name type="scientific">Phytohabitans houttuyneae</name>
    <dbReference type="NCBI Taxonomy" id="1076126"/>
    <lineage>
        <taxon>Bacteria</taxon>
        <taxon>Bacillati</taxon>
        <taxon>Actinomycetota</taxon>
        <taxon>Actinomycetes</taxon>
        <taxon>Micromonosporales</taxon>
        <taxon>Micromonosporaceae</taxon>
    </lineage>
</organism>
<dbReference type="SUPFAM" id="SSF51445">
    <property type="entry name" value="(Trans)glycosidases"/>
    <property type="match status" value="1"/>
</dbReference>
<feature type="chain" id="PRO_5029001656" description="cellulase" evidence="11">
    <location>
        <begin position="37"/>
        <end position="701"/>
    </location>
</feature>
<dbReference type="SUPFAM" id="SSF81296">
    <property type="entry name" value="E set domains"/>
    <property type="match status" value="1"/>
</dbReference>
<evidence type="ECO:0000259" key="12">
    <source>
        <dbReference type="PROSITE" id="PS51173"/>
    </source>
</evidence>
<evidence type="ECO:0000313" key="13">
    <source>
        <dbReference type="EMBL" id="GFJ81484.1"/>
    </source>
</evidence>
<keyword evidence="5" id="KW-0378">Hydrolase</keyword>
<dbReference type="InterPro" id="IPR014756">
    <property type="entry name" value="Ig_E-set"/>
</dbReference>
<keyword evidence="8" id="KW-0326">Glycosidase</keyword>
<dbReference type="InterPro" id="IPR012291">
    <property type="entry name" value="CBM2_carb-bd_dom_sf"/>
</dbReference>
<accession>A0A6V8KCI1</accession>
<sequence>MSSQMVRGARRRLGVVASGVAGLLVAGMMVAANAQAATGCRVAYAVSAQWPSGFTANVSVTNLGDPINGWALAWTFPSGQRVTQAWNAAVTSSGSQVTAANVSYNATIATNATVSFGFNGAWTGSNTAPTSFALNGVACTGEVGGTATPSGSLSPSVSPSMSPSVSPSTSPRPADPMATVAAMQPGWNLGNTLDAIPDETAWGNPLTTQAMLHYVRSQGYNSIRLPITWSNHHGPAPDYTIDAAWLARVRQIVDWSLAEGLYVMVNLHHDSWQWINAYPNDRTNVMNRYTALWTQIATAFRGHSAKLVFESINEPQFAGTSGDAESDQVVQELNTAFVRLVRRTGGDNATRLLVLPTLHTSGEQARLDALNATFNQLGDPNLAATVHFYGWWPFSVNIAGGTRYDSNVEQDLVGTFDRVHNTFVSRGIPVIIGEWALLSYDYTRPGIIERGEFLKYIEAVGHHARTRKLTTMLWDAGSFLHRTELRWRDQGIYEMMKASWSTRSGTASSDQVYVPRTGAITGKSLTLNLNGLSFQGLWQGSTSLTNGTDYTVSGSTLTLTPAALTRLVGNRAYGVNATIEARFSRGAPWQIGVITYDPPTQAAATGTTSAFTIPTQFRGDQLATMEAKYADGSPAGPANWTSFKEFWSNFQPDYAANTIILKPEFFAEVNDGAVTLTFHFWSGTQATYRITKSGTSVTGTT</sequence>
<feature type="signal peptide" evidence="11">
    <location>
        <begin position="1"/>
        <end position="36"/>
    </location>
</feature>
<dbReference type="GO" id="GO:0005576">
    <property type="term" value="C:extracellular region"/>
    <property type="evidence" value="ECO:0007669"/>
    <property type="project" value="TreeGrafter"/>
</dbReference>
<evidence type="ECO:0000256" key="8">
    <source>
        <dbReference type="ARBA" id="ARBA00023295"/>
    </source>
</evidence>
<keyword evidence="6" id="KW-0136">Cellulose degradation</keyword>
<dbReference type="InterPro" id="IPR013783">
    <property type="entry name" value="Ig-like_fold"/>
</dbReference>
<dbReference type="GO" id="GO:0030247">
    <property type="term" value="F:polysaccharide binding"/>
    <property type="evidence" value="ECO:0007669"/>
    <property type="project" value="UniProtKB-UniRule"/>
</dbReference>
<dbReference type="InterPro" id="IPR050386">
    <property type="entry name" value="Glycosyl_hydrolase_5"/>
</dbReference>
<evidence type="ECO:0000256" key="11">
    <source>
        <dbReference type="SAM" id="SignalP"/>
    </source>
</evidence>
<dbReference type="InterPro" id="IPR017853">
    <property type="entry name" value="GH"/>
</dbReference>
<proteinExistence type="inferred from homology"/>
<dbReference type="GO" id="GO:0008810">
    <property type="term" value="F:cellulase activity"/>
    <property type="evidence" value="ECO:0007669"/>
    <property type="project" value="UniProtKB-EC"/>
</dbReference>
<feature type="compositionally biased region" description="Low complexity" evidence="10">
    <location>
        <begin position="149"/>
        <end position="172"/>
    </location>
</feature>
<dbReference type="Proteomes" id="UP000482800">
    <property type="component" value="Unassembled WGS sequence"/>
</dbReference>
<evidence type="ECO:0000256" key="2">
    <source>
        <dbReference type="ARBA" id="ARBA00005641"/>
    </source>
</evidence>
<dbReference type="InterPro" id="IPR001919">
    <property type="entry name" value="CBD2"/>
</dbReference>
<dbReference type="Pfam" id="PF18448">
    <property type="entry name" value="CBM46"/>
    <property type="match status" value="1"/>
</dbReference>
<evidence type="ECO:0000313" key="14">
    <source>
        <dbReference type="Proteomes" id="UP000482800"/>
    </source>
</evidence>
<evidence type="ECO:0000256" key="7">
    <source>
        <dbReference type="ARBA" id="ARBA00023277"/>
    </source>
</evidence>
<dbReference type="Gene3D" id="3.20.20.80">
    <property type="entry name" value="Glycosidases"/>
    <property type="match status" value="1"/>
</dbReference>
<dbReference type="InterPro" id="IPR001547">
    <property type="entry name" value="Glyco_hydro_5"/>
</dbReference>
<evidence type="ECO:0000256" key="3">
    <source>
        <dbReference type="ARBA" id="ARBA00012601"/>
    </source>
</evidence>
<dbReference type="PANTHER" id="PTHR31297">
    <property type="entry name" value="GLUCAN ENDO-1,6-BETA-GLUCOSIDASE B"/>
    <property type="match status" value="1"/>
</dbReference>
<dbReference type="EMBL" id="BLPF01000002">
    <property type="protein sequence ID" value="GFJ81484.1"/>
    <property type="molecule type" value="Genomic_DNA"/>
</dbReference>
<dbReference type="GO" id="GO:0008422">
    <property type="term" value="F:beta-glucosidase activity"/>
    <property type="evidence" value="ECO:0007669"/>
    <property type="project" value="TreeGrafter"/>
</dbReference>
<dbReference type="AlphaFoldDB" id="A0A6V8KCI1"/>
<keyword evidence="7" id="KW-0119">Carbohydrate metabolism</keyword>
<dbReference type="SMART" id="SM00637">
    <property type="entry name" value="CBD_II"/>
    <property type="match status" value="1"/>
</dbReference>
<dbReference type="PROSITE" id="PS51173">
    <property type="entry name" value="CBM2"/>
    <property type="match status" value="1"/>
</dbReference>
<reference evidence="13 14" key="1">
    <citation type="submission" date="2020-03" db="EMBL/GenBank/DDBJ databases">
        <title>Whole genome shotgun sequence of Phytohabitans houttuyneae NBRC 108639.</title>
        <authorList>
            <person name="Komaki H."/>
            <person name="Tamura T."/>
        </authorList>
    </citation>
    <scope>NUCLEOTIDE SEQUENCE [LARGE SCALE GENOMIC DNA]</scope>
    <source>
        <strain evidence="13 14">NBRC 108639</strain>
    </source>
</reference>
<dbReference type="Gene3D" id="2.60.40.10">
    <property type="entry name" value="Immunoglobulins"/>
    <property type="match status" value="2"/>
</dbReference>
<dbReference type="Gene3D" id="2.60.40.290">
    <property type="match status" value="1"/>
</dbReference>
<feature type="domain" description="CBM2" evidence="12">
    <location>
        <begin position="33"/>
        <end position="142"/>
    </location>
</feature>